<dbReference type="InterPro" id="IPR022050">
    <property type="entry name" value="T_hemolysin"/>
</dbReference>
<organism evidence="1 2">
    <name type="scientific">Pseudomonas fluvialis</name>
    <dbReference type="NCBI Taxonomy" id="1793966"/>
    <lineage>
        <taxon>Bacteria</taxon>
        <taxon>Pseudomonadati</taxon>
        <taxon>Pseudomonadota</taxon>
        <taxon>Gammaproteobacteria</taxon>
        <taxon>Pseudomonadales</taxon>
        <taxon>Pseudomonadaceae</taxon>
        <taxon>Pseudomonas</taxon>
    </lineage>
</organism>
<proteinExistence type="predicted"/>
<keyword evidence="2" id="KW-1185">Reference proteome</keyword>
<accession>A0ABQ2AIA8</accession>
<comment type="caution">
    <text evidence="1">The sequence shown here is derived from an EMBL/GenBank/DDBJ whole genome shotgun (WGS) entry which is preliminary data.</text>
</comment>
<dbReference type="EMBL" id="BMDE01000003">
    <property type="protein sequence ID" value="GGH91596.1"/>
    <property type="molecule type" value="Genomic_DNA"/>
</dbReference>
<dbReference type="Pfam" id="PF12261">
    <property type="entry name" value="T_hemolysin"/>
    <property type="match status" value="1"/>
</dbReference>
<evidence type="ECO:0000313" key="1">
    <source>
        <dbReference type="EMBL" id="GGH91596.1"/>
    </source>
</evidence>
<protein>
    <submittedName>
        <fullName evidence="1">Thermostable hemolysin</fullName>
    </submittedName>
</protein>
<dbReference type="Proteomes" id="UP000655550">
    <property type="component" value="Unassembled WGS sequence"/>
</dbReference>
<reference evidence="2" key="1">
    <citation type="journal article" date="2019" name="Int. J. Syst. Evol. Microbiol.">
        <title>The Global Catalogue of Microorganisms (GCM) 10K type strain sequencing project: providing services to taxonomists for standard genome sequencing and annotation.</title>
        <authorList>
            <consortium name="The Broad Institute Genomics Platform"/>
            <consortium name="The Broad Institute Genome Sequencing Center for Infectious Disease"/>
            <person name="Wu L."/>
            <person name="Ma J."/>
        </authorList>
    </citation>
    <scope>NUCLEOTIDE SEQUENCE [LARGE SCALE GENOMIC DNA]</scope>
    <source>
        <strain evidence="2">CCM 8778</strain>
    </source>
</reference>
<sequence length="230" mass="25319">MMELPWIDQMHVLARIGREPAYTLQLALAGQGERRQALEHFIQQRFAVQHAARVRHFMPCLLGLHDARGDVQATVGLRSAQGQPLFLERYLDQPIEQRLATRHGAAVPRETIIEVGNLAVGGRASARLLIVALTDLLVAQGFQWVVFTGTAMLLNSFTRLGLCPLPLGPADPQRMGAELADWGNYYAGQPQLMGGAILPGHQQLLRQGLYARLAYQPLFSLDEVAHAACS</sequence>
<evidence type="ECO:0000313" key="2">
    <source>
        <dbReference type="Proteomes" id="UP000655550"/>
    </source>
</evidence>
<name>A0ABQ2AIA8_9PSED</name>
<gene>
    <name evidence="1" type="ORF">GCM10007363_11860</name>
</gene>